<feature type="compositionally biased region" description="Low complexity" evidence="1">
    <location>
        <begin position="117"/>
        <end position="136"/>
    </location>
</feature>
<dbReference type="EMBL" id="CM000883">
    <property type="protein sequence ID" value="PNT63404.1"/>
    <property type="molecule type" value="Genomic_DNA"/>
</dbReference>
<reference evidence="3" key="3">
    <citation type="submission" date="2018-08" db="UniProtKB">
        <authorList>
            <consortium name="EnsemblPlants"/>
        </authorList>
    </citation>
    <scope>IDENTIFICATION</scope>
    <source>
        <strain evidence="3">cv. Bd21</strain>
    </source>
</reference>
<protein>
    <recommendedName>
        <fullName evidence="5">Ubiquitin-like protease family profile domain-containing protein</fullName>
    </recommendedName>
</protein>
<dbReference type="STRING" id="15368.A0A2K2CMZ2"/>
<feature type="compositionally biased region" description="Low complexity" evidence="1">
    <location>
        <begin position="58"/>
        <end position="79"/>
    </location>
</feature>
<evidence type="ECO:0000313" key="4">
    <source>
        <dbReference type="Proteomes" id="UP000008810"/>
    </source>
</evidence>
<dbReference type="AlphaFoldDB" id="A0A2K2CMZ2"/>
<evidence type="ECO:0000313" key="2">
    <source>
        <dbReference type="EMBL" id="PNT63404.1"/>
    </source>
</evidence>
<evidence type="ECO:0000256" key="1">
    <source>
        <dbReference type="SAM" id="MobiDB-lite"/>
    </source>
</evidence>
<reference evidence="2 3" key="1">
    <citation type="journal article" date="2010" name="Nature">
        <title>Genome sequencing and analysis of the model grass Brachypodium distachyon.</title>
        <authorList>
            <consortium name="International Brachypodium Initiative"/>
        </authorList>
    </citation>
    <scope>NUCLEOTIDE SEQUENCE [LARGE SCALE GENOMIC DNA]</scope>
    <source>
        <strain evidence="2 3">Bd21</strain>
    </source>
</reference>
<dbReference type="InParanoid" id="A0A2K2CMZ2"/>
<dbReference type="Proteomes" id="UP000008810">
    <property type="component" value="Chromosome 4"/>
</dbReference>
<accession>A0A2K2CMZ2</accession>
<dbReference type="EnsemblPlants" id="PNT63404">
    <property type="protein sequence ID" value="PNT63404"/>
    <property type="gene ID" value="BRADI_4g15235v3"/>
</dbReference>
<name>A0A2K2CMZ2_BRADI</name>
<sequence length="248" mass="27329">MVLPPEIPREQVDVRKILAREEPWVFAKQCKQIFYIDDPANKGRVVPCRISAPPPPSFSSVPSTSSSSAPSTSSAAPSRDAPEPAVPEPAPSSPSSGRPPRARTVVPEPSSDPEPDAAPAEPVPASSSATTRPRAAVPEPAPSSSVTTRPRAIFLRPSQQPADSVYCGYYCCHILMENASMFKPEWKGSIAAVEEYWRPQMTIAHRPKWVAYNIQREFAHVINNEVIKPSRDFYERVQQVVTRIHPQQ</sequence>
<proteinExistence type="predicted"/>
<dbReference type="Gramene" id="PNT63404">
    <property type="protein sequence ID" value="PNT63404"/>
    <property type="gene ID" value="BRADI_4g15235v3"/>
</dbReference>
<feature type="region of interest" description="Disordered" evidence="1">
    <location>
        <begin position="44"/>
        <end position="155"/>
    </location>
</feature>
<organism evidence="2">
    <name type="scientific">Brachypodium distachyon</name>
    <name type="common">Purple false brome</name>
    <name type="synonym">Trachynia distachya</name>
    <dbReference type="NCBI Taxonomy" id="15368"/>
    <lineage>
        <taxon>Eukaryota</taxon>
        <taxon>Viridiplantae</taxon>
        <taxon>Streptophyta</taxon>
        <taxon>Embryophyta</taxon>
        <taxon>Tracheophyta</taxon>
        <taxon>Spermatophyta</taxon>
        <taxon>Magnoliopsida</taxon>
        <taxon>Liliopsida</taxon>
        <taxon>Poales</taxon>
        <taxon>Poaceae</taxon>
        <taxon>BOP clade</taxon>
        <taxon>Pooideae</taxon>
        <taxon>Stipodae</taxon>
        <taxon>Brachypodieae</taxon>
        <taxon>Brachypodium</taxon>
    </lineage>
</organism>
<reference evidence="2" key="2">
    <citation type="submission" date="2017-06" db="EMBL/GenBank/DDBJ databases">
        <title>WGS assembly of Brachypodium distachyon.</title>
        <authorList>
            <consortium name="The International Brachypodium Initiative"/>
            <person name="Lucas S."/>
            <person name="Harmon-Smith M."/>
            <person name="Lail K."/>
            <person name="Tice H."/>
            <person name="Grimwood J."/>
            <person name="Bruce D."/>
            <person name="Barry K."/>
            <person name="Shu S."/>
            <person name="Lindquist E."/>
            <person name="Wang M."/>
            <person name="Pitluck S."/>
            <person name="Vogel J.P."/>
            <person name="Garvin D.F."/>
            <person name="Mockler T.C."/>
            <person name="Schmutz J."/>
            <person name="Rokhsar D."/>
            <person name="Bevan M.W."/>
        </authorList>
    </citation>
    <scope>NUCLEOTIDE SEQUENCE</scope>
    <source>
        <strain evidence="2">Bd21</strain>
    </source>
</reference>
<gene>
    <name evidence="2" type="ORF">BRADI_4g15235v3</name>
</gene>
<feature type="compositionally biased region" description="Low complexity" evidence="1">
    <location>
        <begin position="93"/>
        <end position="109"/>
    </location>
</feature>
<evidence type="ECO:0008006" key="5">
    <source>
        <dbReference type="Google" id="ProtNLM"/>
    </source>
</evidence>
<keyword evidence="4" id="KW-1185">Reference proteome</keyword>
<evidence type="ECO:0000313" key="3">
    <source>
        <dbReference type="EnsemblPlants" id="PNT63404"/>
    </source>
</evidence>